<sequence>MPLKTREKDHQNTTALEASVAKKNAIQRVTRSTKEDMLGEANEQELPAANLAPSVASGSSSASGMDQLLAEIREVAKKVSAMDNRLDSIDGSLIDIKSSVAFVENSIATLGEQVSHLETRADEAESRISTVEDSVNMYGPKLNTLEKSVEFLRQKMDSLENEQRRKNLKIVNFPDKVEKEVPLSIFLQSLLPGLVGLSPDCLPLDIEYARRRHGPDADKPGKTVLVRFSRTSQRDAVIRAAMNKIPIKYEGFNVRFYPDLPADILRRRREFDSVKKVMSNHNMYRGFAYPARLRCLHGGHIRLFETPGAAVDFLQSIKIEETTSK</sequence>
<gene>
    <name evidence="3" type="ORF">WMY93_002529</name>
</gene>
<evidence type="ECO:0000313" key="3">
    <source>
        <dbReference type="EMBL" id="KAK7939203.1"/>
    </source>
</evidence>
<evidence type="ECO:0000313" key="4">
    <source>
        <dbReference type="Proteomes" id="UP001460270"/>
    </source>
</evidence>
<dbReference type="Gene3D" id="3.30.250.20">
    <property type="entry name" value="L1 transposable element, C-terminal domain"/>
    <property type="match status" value="1"/>
</dbReference>
<evidence type="ECO:0000256" key="2">
    <source>
        <dbReference type="SAM" id="MobiDB-lite"/>
    </source>
</evidence>
<organism evidence="3 4">
    <name type="scientific">Mugilogobius chulae</name>
    <name type="common">yellowstripe goby</name>
    <dbReference type="NCBI Taxonomy" id="88201"/>
    <lineage>
        <taxon>Eukaryota</taxon>
        <taxon>Metazoa</taxon>
        <taxon>Chordata</taxon>
        <taxon>Craniata</taxon>
        <taxon>Vertebrata</taxon>
        <taxon>Euteleostomi</taxon>
        <taxon>Actinopterygii</taxon>
        <taxon>Neopterygii</taxon>
        <taxon>Teleostei</taxon>
        <taxon>Neoteleostei</taxon>
        <taxon>Acanthomorphata</taxon>
        <taxon>Gobiaria</taxon>
        <taxon>Gobiiformes</taxon>
        <taxon>Gobioidei</taxon>
        <taxon>Gobiidae</taxon>
        <taxon>Gobionellinae</taxon>
        <taxon>Mugilogobius</taxon>
    </lineage>
</organism>
<dbReference type="SUPFAM" id="SSF57997">
    <property type="entry name" value="Tropomyosin"/>
    <property type="match status" value="1"/>
</dbReference>
<comment type="caution">
    <text evidence="3">The sequence shown here is derived from an EMBL/GenBank/DDBJ whole genome shotgun (WGS) entry which is preliminary data.</text>
</comment>
<dbReference type="Proteomes" id="UP001460270">
    <property type="component" value="Unassembled WGS sequence"/>
</dbReference>
<dbReference type="AlphaFoldDB" id="A0AAW0PU47"/>
<keyword evidence="4" id="KW-1185">Reference proteome</keyword>
<dbReference type="PANTHER" id="PTHR11505">
    <property type="entry name" value="L1 TRANSPOSABLE ELEMENT-RELATED"/>
    <property type="match status" value="1"/>
</dbReference>
<keyword evidence="1" id="KW-0175">Coiled coil</keyword>
<dbReference type="InterPro" id="IPR042566">
    <property type="entry name" value="L1_C"/>
</dbReference>
<feature type="coiled-coil region" evidence="1">
    <location>
        <begin position="65"/>
        <end position="169"/>
    </location>
</feature>
<proteinExistence type="predicted"/>
<dbReference type="InterPro" id="IPR004244">
    <property type="entry name" value="Transposase_22"/>
</dbReference>
<dbReference type="EMBL" id="JBBPFD010000002">
    <property type="protein sequence ID" value="KAK7939203.1"/>
    <property type="molecule type" value="Genomic_DNA"/>
</dbReference>
<dbReference type="Gene3D" id="1.20.5.170">
    <property type="match status" value="1"/>
</dbReference>
<reference evidence="4" key="1">
    <citation type="submission" date="2024-04" db="EMBL/GenBank/DDBJ databases">
        <title>Salinicola lusitanus LLJ914,a marine bacterium isolated from the Okinawa Trough.</title>
        <authorList>
            <person name="Li J."/>
        </authorList>
    </citation>
    <scope>NUCLEOTIDE SEQUENCE [LARGE SCALE GENOMIC DNA]</scope>
</reference>
<protein>
    <recommendedName>
        <fullName evidence="5">L1 transposable element RRM domain-containing protein</fullName>
    </recommendedName>
</protein>
<evidence type="ECO:0008006" key="5">
    <source>
        <dbReference type="Google" id="ProtNLM"/>
    </source>
</evidence>
<name>A0AAW0PU47_9GOBI</name>
<feature type="region of interest" description="Disordered" evidence="2">
    <location>
        <begin position="1"/>
        <end position="41"/>
    </location>
</feature>
<evidence type="ECO:0000256" key="1">
    <source>
        <dbReference type="SAM" id="Coils"/>
    </source>
</evidence>
<accession>A0AAW0PU47</accession>
<feature type="compositionally biased region" description="Basic and acidic residues" evidence="2">
    <location>
        <begin position="1"/>
        <end position="11"/>
    </location>
</feature>